<evidence type="ECO:0000259" key="15">
    <source>
        <dbReference type="PROSITE" id="PS50021"/>
    </source>
</evidence>
<dbReference type="PANTHER" id="PTHR11915">
    <property type="entry name" value="SPECTRIN/FILAMIN RELATED CYTOSKELETAL PROTEIN"/>
    <property type="match status" value="1"/>
</dbReference>
<keyword evidence="3" id="KW-0117">Actin capping</keyword>
<dbReference type="FunFam" id="1.20.58.60:FF:000083">
    <property type="entry name" value="Spectrin beta chain"/>
    <property type="match status" value="1"/>
</dbReference>
<feature type="domain" description="Calponin-homology (CH)" evidence="15">
    <location>
        <begin position="146"/>
        <end position="250"/>
    </location>
</feature>
<feature type="compositionally biased region" description="Basic and acidic residues" evidence="13">
    <location>
        <begin position="2722"/>
        <end position="2790"/>
    </location>
</feature>
<feature type="coiled-coil region" evidence="12">
    <location>
        <begin position="1181"/>
        <end position="1222"/>
    </location>
</feature>
<keyword evidence="12" id="KW-0175">Coiled coil</keyword>
<dbReference type="PROSITE" id="PS00020">
    <property type="entry name" value="ACTININ_2"/>
    <property type="match status" value="1"/>
</dbReference>
<dbReference type="PRINTS" id="PR00683">
    <property type="entry name" value="SPECTRINPH"/>
</dbReference>
<dbReference type="InterPro" id="IPR001849">
    <property type="entry name" value="PH_domain"/>
</dbReference>
<feature type="compositionally biased region" description="Basic and acidic residues" evidence="13">
    <location>
        <begin position="2470"/>
        <end position="2515"/>
    </location>
</feature>
<dbReference type="InterPro" id="IPR011993">
    <property type="entry name" value="PH-like_dom_sf"/>
</dbReference>
<evidence type="ECO:0000256" key="1">
    <source>
        <dbReference type="ARBA" id="ARBA00004245"/>
    </source>
</evidence>
<evidence type="ECO:0000313" key="17">
    <source>
        <dbReference type="Proteomes" id="UP000503349"/>
    </source>
</evidence>
<dbReference type="Gene3D" id="1.20.58.60">
    <property type="match status" value="11"/>
</dbReference>
<evidence type="ECO:0000256" key="7">
    <source>
        <dbReference type="ARBA" id="ARBA00023203"/>
    </source>
</evidence>
<evidence type="ECO:0000256" key="8">
    <source>
        <dbReference type="ARBA" id="ARBA00023212"/>
    </source>
</evidence>
<evidence type="ECO:0000313" key="16">
    <source>
        <dbReference type="EMBL" id="KAF3693320.1"/>
    </source>
</evidence>
<dbReference type="InterPro" id="IPR001589">
    <property type="entry name" value="Actinin_actin-bd_CS"/>
</dbReference>
<comment type="subcellular location">
    <subcellularLocation>
        <location evidence="1">Cytoplasm</location>
        <location evidence="1">Cytoskeleton</location>
    </subcellularLocation>
</comment>
<sequence length="2790" mass="320926">MLIFLSSITSGEEEEEEEEEGEVVSGGNGDLYGYHHHPPPAHILSTDSIYRPAVIAAGAQPPLMRQGAVFPRCRLHGLLLQLPTKHFLPVSDAMANASPALDNAEAQRQLNNNNRPLSSGFWETECTSSKLFECSRIKALADERDAVQKKTFTKWVNSHLARVSCRISDLYNDLRDGYMLTRLLEVLSGELLPRPTRGRMRIHCLENVDKALQFLKEQRVHLENVGSHDIVDGNHRLTLGLIWTIILRFQIQVIKIETEDNRETRSAKDALLLWCQMKTAGYPEVNIQNFTTCWRDGLAFNALIHRHRPDLIEFHKLTRSNVTHNLQQAFNIAEHHLGLTKLLDPEDVNTENPDEKSIITYVVSYYHYFSKMKALIVEGKRVGKVLDNCIEAEEIINRYEALASDLLDWIEKTIAVISNQKFANSLTGVQQQLQAFTTYCTIEKPIKFQEKGNLEVLLFTIQSKLRANNQKPYVPHEGKLISDINKAWERLEKAEHERGVALRKELIRQEKLELLAQRFDHKTTMRQAWLNENQRLVSQDNFGYDLPAVEAAMKKHEAIEADIASYEERIGVVVELAAEMEAEGYYDIRRISARKENILGQWGLLKELVAGRRARLEKNLALQRTFQDMVYMIDWMEETQVQLLSKDFGKHLLEVDDLLQKQSLQEADIAMQAERVETLNAAALKFTTIEGYQPCDPQVICNRVNHVSSYLEELKQLAAKRRDELQESRQLWAFFQELEESEAWIREKSSILTAQGCGKDLSSVLRLLQKHKTLAGELLAHRSLLQNTIKRGKQILSEKSFGTAGIQERIMEVKGEWKRLEDQAAQHLGHLQEALNFFQFSTETDDLVAWLQDAYRLVSSEDFGHDEYSTQSLLKKHRGVSEAVDKHRLHVVALRKHMVALPLQYREQEEVQIRMGEVEQLYTEVAEVAVLRQQWLHDALAVYRMFSEVNACELWIDEKEQWLDKMKIPERLEDVEVVAHRFESLDQEMNSLMGRILDVNQIVQQLLDGGHPSSTEVRGCQDHLNSRWNSIVELVEQKKDQLESMLRLQNYLLECAEIKSQVQEKRKAIDATQYMGSDPGGVLALQRRLATMEGALSVLEPKLLDLQEEAEHLATAHPVRAMEVLMQFDGISVEWEELKRTLQGCEDSLMVASRLQNFIQDLDSFLTWLVQTQTAAASDQLPNDLEEAEKLINKHAALKEEIGRYEEDYERLQAMNELLESEEAPLPQAALQQWLQKLDVGWNKLLEMWESRREVLVQAHIFHLFLRDVKQAESFLNNQESALAHVELPTTVETVEAAIKKHKDFTTTMELNLHRIKAVIEAGESLISQSNIYSERIRERIDTLSNRGNQNRELAQKWLEKLNDQWELQRFLQDCHELGDWVCEKMLMARDSSRDETQKLHKKWLKHQAFMAELAQNKEWLDKIEKEAQQLIQEKPELSPVVRKKLEEIRECWQDLESTTQAKARQLFEANKADLLVQSYQSLDQRLGQLEGQLVYVDQGQDLTSVNKQLKKLQTMETQIEKWYKEVGQLQVQAASIPQQTQIKETVAERQAAVEARMVRLIEPLKERRRILLAAKEVHQVGRDLEDEILWVQERLPMATCQEHGSTLQAVLQLMKKNQTLQRELQGHRSRIEDVLERAAIISSIRSPEVDCIRSGHDQLAQLWTLLWTETERRQLVLDAMYQAQQYFFDTTEVEAWLSEQELHMMNEEKGKDEPSTLQLLKKHLVLEQTIEDYAETIGLLSQQCRQLLEMGHPECEKISKRQSQIDRLYVSLKDLVEERKSRLEQQYWLYQLNREVDELEQWIAQREMVASSPELGQDFEHVTVLQEKFTEFASETGNVGQKRVTAVNQMVDELIDYGHSEAAIIAEWKDGVNEAWADLLELMETRAQMLAASHQLHKFFSDCREVLAQIEDKHRRLPEVRARQSSTANTSTLQRLLHSFEQDIQLLVTQVRQLQESAAQLRTVYAGEKAEAIACRENEVMQSWKELLTSCEDCRVQITTETDKLRFFSMVRDQIMWMESIICQIDTGEKPRDVSSVEVLMNYHQSLKNEVEARAESILECIEMGKTLLAARNPAAEENRREVFFLLEVILVSPLLPSALEVHQFAQEAVVADAWLTAQEPFINSNELGESVDEVEQLIRRHEAFRKAAATWEERFSSLRRLTTVEKLKAEQSKLPPTPLLGRKVFLDPQDASLSPSNLPRLPISPVMRQTIYEQNEASTPPSPSPATPTPSPSFVIRRLGSTAANYTSVMNDSSYRHTLEARHGSEVGVSAGFSQPAPSSVASVATAAMLISANRARESASSAKDQATKAMSHLQPPQAVRGLEEKSSSYLRQPKIKHLDDAVTPLLVASRLERVRERGREREMMMEDIGKEKPEVAVMAEVVLQEPSRERLHSEPTRGPRGSRTDPLGHAEPQAQTHTYHRDHRIERQLSSEQLIQARRDELPPEVWREQAERRERRTLERQTSSEQEGHGAHEGRRRERDRHRLERQESSEHDTGREQSDRRSGGGEKRSTMAEIVEQLQEREAAQARGEAPRLPNGLPEKSSRPDRPRARDRPKPRRRPRPKEPGETTRRSRSAPAQSSPAVPQPPAHTAHHEGFLFRKLDIETLKKSTNSRSWVNLYCVLNKGELGFYKDAKNTTTPYNNEPLLNLSHCHCDVTNGYKKKKNVFTLKTKDGSEFLFHAKDEDDLKAWVTNITTSISEHEEIAKWGQPQPTTSSTDEGTRRDGSKVDNRSERGGERTDRVERHERAEKEKEREKERERGERSERSDRGGKSDAKRSEKSEICSPG</sequence>
<feature type="coiled-coil region" evidence="12">
    <location>
        <begin position="1938"/>
        <end position="1972"/>
    </location>
</feature>
<evidence type="ECO:0000256" key="12">
    <source>
        <dbReference type="SAM" id="Coils"/>
    </source>
</evidence>
<dbReference type="SUPFAM" id="SSF46966">
    <property type="entry name" value="Spectrin repeat"/>
    <property type="match status" value="16"/>
</dbReference>
<dbReference type="FunFam" id="1.20.58.60:FF:000033">
    <property type="entry name" value="Spectrin beta chain"/>
    <property type="match status" value="1"/>
</dbReference>
<dbReference type="PROSITE" id="PS00019">
    <property type="entry name" value="ACTININ_1"/>
    <property type="match status" value="1"/>
</dbReference>
<dbReference type="CDD" id="cd00176">
    <property type="entry name" value="SPEC"/>
    <property type="match status" value="9"/>
</dbReference>
<evidence type="ECO:0000256" key="6">
    <source>
        <dbReference type="ARBA" id="ARBA00022990"/>
    </source>
</evidence>
<keyword evidence="5" id="KW-0677">Repeat</keyword>
<dbReference type="Pfam" id="PF00307">
    <property type="entry name" value="CH"/>
    <property type="match status" value="2"/>
</dbReference>
<dbReference type="SMART" id="SM00233">
    <property type="entry name" value="PH"/>
    <property type="match status" value="1"/>
</dbReference>
<keyword evidence="6" id="KW-0007">Acetylation</keyword>
<feature type="coiled-coil region" evidence="12">
    <location>
        <begin position="1611"/>
        <end position="1638"/>
    </location>
</feature>
<feature type="compositionally biased region" description="Basic and acidic residues" evidence="13">
    <location>
        <begin position="2545"/>
        <end position="2557"/>
    </location>
</feature>
<feature type="domain" description="PH" evidence="14">
    <location>
        <begin position="2594"/>
        <end position="2702"/>
    </location>
</feature>
<dbReference type="GO" id="GO:0005856">
    <property type="term" value="C:cytoskeleton"/>
    <property type="evidence" value="ECO:0007669"/>
    <property type="project" value="UniProtKB-SubCell"/>
</dbReference>
<feature type="region of interest" description="Disordered" evidence="13">
    <location>
        <begin position="1"/>
        <end position="37"/>
    </location>
</feature>
<dbReference type="FunFam" id="1.20.58.60:FF:000059">
    <property type="entry name" value="Spectrin beta chain"/>
    <property type="match status" value="1"/>
</dbReference>
<evidence type="ECO:0000259" key="14">
    <source>
        <dbReference type="PROSITE" id="PS50003"/>
    </source>
</evidence>
<feature type="compositionally biased region" description="Basic and acidic residues" evidence="13">
    <location>
        <begin position="2443"/>
        <end position="2463"/>
    </location>
</feature>
<feature type="coiled-coil region" evidence="12">
    <location>
        <begin position="1506"/>
        <end position="1533"/>
    </location>
</feature>
<keyword evidence="4" id="KW-0963">Cytoplasm</keyword>
<evidence type="ECO:0000256" key="2">
    <source>
        <dbReference type="ARBA" id="ARBA00006826"/>
    </source>
</evidence>
<dbReference type="GO" id="GO:0003779">
    <property type="term" value="F:actin binding"/>
    <property type="evidence" value="ECO:0007669"/>
    <property type="project" value="UniProtKB-KW"/>
</dbReference>
<evidence type="ECO:0000256" key="4">
    <source>
        <dbReference type="ARBA" id="ARBA00022490"/>
    </source>
</evidence>
<accession>A0A6G1PSN5</accession>
<dbReference type="Gene3D" id="1.10.418.10">
    <property type="entry name" value="Calponin-like domain"/>
    <property type="match status" value="2"/>
</dbReference>
<protein>
    <recommendedName>
        <fullName evidence="10">Spectrin beta chain, non-erythrocytic 2</fullName>
    </recommendedName>
    <alternativeName>
        <fullName evidence="11">Beta-III spectrin</fullName>
    </alternativeName>
</protein>
<dbReference type="Pfam" id="PF00435">
    <property type="entry name" value="Spectrin"/>
    <property type="match status" value="16"/>
</dbReference>
<dbReference type="InterPro" id="IPR036872">
    <property type="entry name" value="CH_dom_sf"/>
</dbReference>
<dbReference type="Pfam" id="PF15410">
    <property type="entry name" value="PH_9"/>
    <property type="match status" value="1"/>
</dbReference>
<dbReference type="PROSITE" id="PS50021">
    <property type="entry name" value="CH"/>
    <property type="match status" value="2"/>
</dbReference>
<evidence type="ECO:0000256" key="11">
    <source>
        <dbReference type="ARBA" id="ARBA00077032"/>
    </source>
</evidence>
<feature type="domain" description="Calponin-homology (CH)" evidence="15">
    <location>
        <begin position="265"/>
        <end position="370"/>
    </location>
</feature>
<dbReference type="SMART" id="SM00150">
    <property type="entry name" value="SPEC"/>
    <property type="match status" value="17"/>
</dbReference>
<keyword evidence="7" id="KW-0009">Actin-binding</keyword>
<dbReference type="InterPro" id="IPR002017">
    <property type="entry name" value="Spectrin_repeat"/>
</dbReference>
<dbReference type="SUPFAM" id="SSF47576">
    <property type="entry name" value="Calponin-homology domain, CH-domain"/>
    <property type="match status" value="1"/>
</dbReference>
<dbReference type="InterPro" id="IPR018159">
    <property type="entry name" value="Spectrin/alpha-actinin"/>
</dbReference>
<dbReference type="FunFam" id="1.20.58.60:FF:000019">
    <property type="entry name" value="Spectrin beta chain"/>
    <property type="match status" value="1"/>
</dbReference>
<feature type="compositionally biased region" description="Acidic residues" evidence="13">
    <location>
        <begin position="11"/>
        <end position="22"/>
    </location>
</feature>
<evidence type="ECO:0000256" key="3">
    <source>
        <dbReference type="ARBA" id="ARBA00022467"/>
    </source>
</evidence>
<dbReference type="FunFam" id="1.10.418.10:FF:000003">
    <property type="entry name" value="Spectrin beta chain"/>
    <property type="match status" value="1"/>
</dbReference>
<organism evidence="16 17">
    <name type="scientific">Channa argus</name>
    <name type="common">Northern snakehead</name>
    <name type="synonym">Ophicephalus argus</name>
    <dbReference type="NCBI Taxonomy" id="215402"/>
    <lineage>
        <taxon>Eukaryota</taxon>
        <taxon>Metazoa</taxon>
        <taxon>Chordata</taxon>
        <taxon>Craniata</taxon>
        <taxon>Vertebrata</taxon>
        <taxon>Euteleostomi</taxon>
        <taxon>Actinopterygii</taxon>
        <taxon>Neopterygii</taxon>
        <taxon>Teleostei</taxon>
        <taxon>Neoteleostei</taxon>
        <taxon>Acanthomorphata</taxon>
        <taxon>Anabantaria</taxon>
        <taxon>Anabantiformes</taxon>
        <taxon>Channoidei</taxon>
        <taxon>Channidae</taxon>
        <taxon>Channa</taxon>
    </lineage>
</organism>
<feature type="region of interest" description="Disordered" evidence="13">
    <location>
        <begin position="2704"/>
        <end position="2790"/>
    </location>
</feature>
<gene>
    <name evidence="16" type="ORF">EXN66_Car008996</name>
</gene>
<dbReference type="GO" id="GO:0051693">
    <property type="term" value="P:actin filament capping"/>
    <property type="evidence" value="ECO:0007669"/>
    <property type="project" value="UniProtKB-KW"/>
</dbReference>
<feature type="region of interest" description="Disordered" evidence="13">
    <location>
        <begin position="2443"/>
        <end position="2594"/>
    </location>
</feature>
<dbReference type="InterPro" id="IPR001715">
    <property type="entry name" value="CH_dom"/>
</dbReference>
<comment type="similarity">
    <text evidence="2">Belongs to the spectrin family.</text>
</comment>
<dbReference type="GO" id="GO:0005737">
    <property type="term" value="C:cytoplasm"/>
    <property type="evidence" value="ECO:0007669"/>
    <property type="project" value="UniProtKB-ARBA"/>
</dbReference>
<keyword evidence="8" id="KW-0206">Cytoskeleton</keyword>
<feature type="region of interest" description="Disordered" evidence="13">
    <location>
        <begin position="2216"/>
        <end position="2236"/>
    </location>
</feature>
<reference evidence="17" key="2">
    <citation type="submission" date="2019-02" db="EMBL/GenBank/DDBJ databases">
        <title>Opniocepnalus argus Var Kimnra genome.</title>
        <authorList>
            <person name="Zhou C."/>
            <person name="Xiao S."/>
        </authorList>
    </citation>
    <scope>NUCLEOTIDE SEQUENCE [LARGE SCALE GENOMIC DNA]</scope>
</reference>
<evidence type="ECO:0000256" key="10">
    <source>
        <dbReference type="ARBA" id="ARBA00070730"/>
    </source>
</evidence>
<dbReference type="SMART" id="SM00033">
    <property type="entry name" value="CH"/>
    <property type="match status" value="2"/>
</dbReference>
<dbReference type="GO" id="GO:0016192">
    <property type="term" value="P:vesicle-mediated transport"/>
    <property type="evidence" value="ECO:0007669"/>
    <property type="project" value="UniProtKB-ARBA"/>
</dbReference>
<feature type="compositionally biased region" description="Basic and acidic residues" evidence="13">
    <location>
        <begin position="2389"/>
        <end position="2411"/>
    </location>
</feature>
<dbReference type="EMBL" id="CM015719">
    <property type="protein sequence ID" value="KAF3693320.1"/>
    <property type="molecule type" value="Genomic_DNA"/>
</dbReference>
<reference evidence="16 17" key="1">
    <citation type="submission" date="2019-02" db="EMBL/GenBank/DDBJ databases">
        <title>Opniocepnalus argus genome.</title>
        <authorList>
            <person name="Zhou C."/>
            <person name="Xiao S."/>
        </authorList>
    </citation>
    <scope>NUCLEOTIDE SEQUENCE [LARGE SCALE GENOMIC DNA]</scope>
    <source>
        <strain evidence="16">OARG1902GOOAL</strain>
        <tissue evidence="16">Muscle</tissue>
    </source>
</reference>
<dbReference type="FunFam" id="1.20.58.60:FF:000011">
    <property type="entry name" value="Spectrin beta chain"/>
    <property type="match status" value="1"/>
</dbReference>
<dbReference type="InterPro" id="IPR001605">
    <property type="entry name" value="PH_dom-spectrin-type"/>
</dbReference>
<dbReference type="FunFam" id="1.20.58.60:FF:000106">
    <property type="entry name" value="Spectrin beta chain"/>
    <property type="match status" value="1"/>
</dbReference>
<name>A0A6G1PSN5_CHAAH</name>
<dbReference type="Proteomes" id="UP000503349">
    <property type="component" value="Chromosome 8"/>
</dbReference>
<comment type="function">
    <text evidence="9">Probably plays an important role in neuronal membrane skeleton.</text>
</comment>
<feature type="region of interest" description="Disordered" evidence="13">
    <location>
        <begin position="2387"/>
        <end position="2429"/>
    </location>
</feature>
<dbReference type="GO" id="GO:0005543">
    <property type="term" value="F:phospholipid binding"/>
    <property type="evidence" value="ECO:0007669"/>
    <property type="project" value="InterPro"/>
</dbReference>
<dbReference type="SUPFAM" id="SSF50729">
    <property type="entry name" value="PH domain-like"/>
    <property type="match status" value="1"/>
</dbReference>
<dbReference type="PROSITE" id="PS50003">
    <property type="entry name" value="PH_DOMAIN"/>
    <property type="match status" value="1"/>
</dbReference>
<dbReference type="FunFam" id="1.10.418.10:FF:000004">
    <property type="entry name" value="Spectrin beta chain"/>
    <property type="match status" value="1"/>
</dbReference>
<dbReference type="GO" id="GO:0016020">
    <property type="term" value="C:membrane"/>
    <property type="evidence" value="ECO:0007669"/>
    <property type="project" value="UniProtKB-ARBA"/>
</dbReference>
<keyword evidence="17" id="KW-1185">Reference proteome</keyword>
<evidence type="ECO:0000256" key="5">
    <source>
        <dbReference type="ARBA" id="ARBA00022737"/>
    </source>
</evidence>
<dbReference type="CDD" id="cd10571">
    <property type="entry name" value="PH_beta_spectrin"/>
    <property type="match status" value="1"/>
</dbReference>
<evidence type="ECO:0000256" key="9">
    <source>
        <dbReference type="ARBA" id="ARBA00054264"/>
    </source>
</evidence>
<dbReference type="Gene3D" id="2.30.29.30">
    <property type="entry name" value="Pleckstrin-homology domain (PH domain)/Phosphotyrosine-binding domain (PTB)"/>
    <property type="match status" value="1"/>
</dbReference>
<dbReference type="InterPro" id="IPR041681">
    <property type="entry name" value="PH_9"/>
</dbReference>
<dbReference type="GO" id="GO:0005200">
    <property type="term" value="F:structural constituent of cytoskeleton"/>
    <property type="evidence" value="ECO:0007669"/>
    <property type="project" value="UniProtKB-ARBA"/>
</dbReference>
<dbReference type="FunFam" id="1.20.58.60:FF:000153">
    <property type="entry name" value="Spectrin beta chain"/>
    <property type="match status" value="1"/>
</dbReference>
<evidence type="ECO:0000256" key="13">
    <source>
        <dbReference type="SAM" id="MobiDB-lite"/>
    </source>
</evidence>
<dbReference type="FunFam" id="2.30.29.30:FF:000024">
    <property type="entry name" value="Spectrin beta chain"/>
    <property type="match status" value="1"/>
</dbReference>
<proteinExistence type="inferred from homology"/>
<feature type="compositionally biased region" description="Pro residues" evidence="13">
    <location>
        <begin position="2222"/>
        <end position="2233"/>
    </location>
</feature>